<protein>
    <submittedName>
        <fullName evidence="2">IgA Peptidase M64</fullName>
    </submittedName>
</protein>
<dbReference type="AlphaFoldDB" id="A0A1I5ZFX0"/>
<dbReference type="EMBL" id="FOWW01000009">
    <property type="protein sequence ID" value="SFQ55419.1"/>
    <property type="molecule type" value="Genomic_DNA"/>
</dbReference>
<keyword evidence="1" id="KW-0732">Signal</keyword>
<feature type="chain" id="PRO_5011688107" evidence="1">
    <location>
        <begin position="24"/>
        <end position="405"/>
    </location>
</feature>
<dbReference type="InterPro" id="IPR019026">
    <property type="entry name" value="Peptidase_M64_IgA"/>
</dbReference>
<feature type="signal peptide" evidence="1">
    <location>
        <begin position="1"/>
        <end position="23"/>
    </location>
</feature>
<proteinExistence type="predicted"/>
<reference evidence="3" key="1">
    <citation type="submission" date="2016-10" db="EMBL/GenBank/DDBJ databases">
        <authorList>
            <person name="Varghese N."/>
            <person name="Submissions S."/>
        </authorList>
    </citation>
    <scope>NUCLEOTIDE SEQUENCE [LARGE SCALE GENOMIC DNA]</scope>
    <source>
        <strain evidence="3">CGMCC 4.5579</strain>
    </source>
</reference>
<evidence type="ECO:0000313" key="2">
    <source>
        <dbReference type="EMBL" id="SFQ55419.1"/>
    </source>
</evidence>
<gene>
    <name evidence="2" type="ORF">SAMN05421810_109170</name>
</gene>
<dbReference type="Proteomes" id="UP000198727">
    <property type="component" value="Unassembled WGS sequence"/>
</dbReference>
<dbReference type="Pfam" id="PF09471">
    <property type="entry name" value="Peptidase_M64"/>
    <property type="match status" value="2"/>
</dbReference>
<dbReference type="OrthoDB" id="4523226at2"/>
<evidence type="ECO:0000313" key="3">
    <source>
        <dbReference type="Proteomes" id="UP000198727"/>
    </source>
</evidence>
<dbReference type="STRING" id="587909.SAMN05421810_109170"/>
<dbReference type="Gene3D" id="3.40.390.10">
    <property type="entry name" value="Collagenase (Catalytic Domain)"/>
    <property type="match status" value="1"/>
</dbReference>
<dbReference type="GO" id="GO:0008237">
    <property type="term" value="F:metallopeptidase activity"/>
    <property type="evidence" value="ECO:0007669"/>
    <property type="project" value="InterPro"/>
</dbReference>
<sequence length="405" mass="43608">MRARCLGIAAIVTAAAGVLPVSAAATPAPEQTTSMEVFSPDGSIERASVTRPAADRTPAPFDAVAAVEVVPIEVNGPSESRFDLVYVGDGYTSGQLGRYGQHVRTSVSAMFEVEPFKSYRGQFNIWQVNVVSAQSGVDNDPRPGVRRDTALDMYFWCGNMERLLCVNETKARQYANAAPGVDQIVALANTTKYGGAGGGVATSSGGNQQASQIVVHELGHSVGGLADEYDYGTCDRREPREPNATTYTAAQLRAYRYKWHRWLDQPSPDGGTVGTYQGARYCRSGMYRPSQNSMMRQLGRPFNPPGREAMIAGFYAHAATIDDATALSGGHFRVAVATMPSAPRITWTVDGHPVASGVTELDVDRLGLPPGEHIVAVTVADASPQVRDEALRSQLRDTHSWRITR</sequence>
<name>A0A1I5ZFX0_9PSEU</name>
<evidence type="ECO:0000256" key="1">
    <source>
        <dbReference type="SAM" id="SignalP"/>
    </source>
</evidence>
<organism evidence="2 3">
    <name type="scientific">Amycolatopsis arida</name>
    <dbReference type="NCBI Taxonomy" id="587909"/>
    <lineage>
        <taxon>Bacteria</taxon>
        <taxon>Bacillati</taxon>
        <taxon>Actinomycetota</taxon>
        <taxon>Actinomycetes</taxon>
        <taxon>Pseudonocardiales</taxon>
        <taxon>Pseudonocardiaceae</taxon>
        <taxon>Amycolatopsis</taxon>
    </lineage>
</organism>
<keyword evidence="3" id="KW-1185">Reference proteome</keyword>
<accession>A0A1I5ZFX0</accession>
<dbReference type="InterPro" id="IPR024079">
    <property type="entry name" value="MetalloPept_cat_dom_sf"/>
</dbReference>